<dbReference type="Pfam" id="PF00561">
    <property type="entry name" value="Abhydrolase_1"/>
    <property type="match status" value="1"/>
</dbReference>
<dbReference type="EMBL" id="JAVRRL010000142">
    <property type="protein sequence ID" value="KAK5107069.1"/>
    <property type="molecule type" value="Genomic_DNA"/>
</dbReference>
<protein>
    <recommendedName>
        <fullName evidence="1">AB hydrolase-1 domain-containing protein</fullName>
    </recommendedName>
</protein>
<reference evidence="2" key="1">
    <citation type="submission" date="2023-08" db="EMBL/GenBank/DDBJ databases">
        <title>Black Yeasts Isolated from many extreme environments.</title>
        <authorList>
            <person name="Coleine C."/>
            <person name="Stajich J.E."/>
            <person name="Selbmann L."/>
        </authorList>
    </citation>
    <scope>NUCLEOTIDE SEQUENCE</scope>
    <source>
        <strain evidence="2">CCFEE 5401</strain>
    </source>
</reference>
<proteinExistence type="predicted"/>
<dbReference type="PANTHER" id="PTHR43433">
    <property type="entry name" value="HYDROLASE, ALPHA/BETA FOLD FAMILY PROTEIN"/>
    <property type="match status" value="1"/>
</dbReference>
<name>A0AAN7TJI1_9PEZI</name>
<dbReference type="Gene3D" id="3.40.50.1820">
    <property type="entry name" value="alpha/beta hydrolase"/>
    <property type="match status" value="1"/>
</dbReference>
<dbReference type="SUPFAM" id="SSF53474">
    <property type="entry name" value="alpha/beta-Hydrolases"/>
    <property type="match status" value="1"/>
</dbReference>
<gene>
    <name evidence="2" type="ORF">LTR62_001887</name>
</gene>
<evidence type="ECO:0000313" key="3">
    <source>
        <dbReference type="Proteomes" id="UP001310890"/>
    </source>
</evidence>
<sequence length="380" mass="42264">MAVSFQEHVVRMLEKGWHRLPQPYRTPLFLASCTVLLITPFAWKKLTYRPELLPPPPKHYQYRLHLADGGSSTLTLPDGRKIGYAQYGDLNGKPIIALHGILGSRLENALFDADAKELGTRIVGVERPGIGWSSSDSRPLSERKVLDHAKDVEALAEHLQLGEYAVMGTSGGGPYALACAYALPSSASKPRLRAVTVVTGLGLADMSQAWPPLLVFLNRHFDLRWLIKSVFIRGPVWKLHLSDEERMEGMRKSFDVKKAHPADVETAKNPDYPDWVRLFLRSTREAVSQGWAGFLDDAAILSVEPGFRVGEIRAELPVQLWYGTDDTNVSPKAGDETAQQLRAGGNTNVELHMEPGETHGSVQRKYRKEILADLLRAMNS</sequence>
<comment type="caution">
    <text evidence="2">The sequence shown here is derived from an EMBL/GenBank/DDBJ whole genome shotgun (WGS) entry which is preliminary data.</text>
</comment>
<feature type="domain" description="AB hydrolase-1" evidence="1">
    <location>
        <begin position="93"/>
        <end position="340"/>
    </location>
</feature>
<dbReference type="AlphaFoldDB" id="A0AAN7TJI1"/>
<dbReference type="PANTHER" id="PTHR43433:SF10">
    <property type="entry name" value="AB HYDROLASE-1 DOMAIN-CONTAINING PROTEIN"/>
    <property type="match status" value="1"/>
</dbReference>
<dbReference type="InterPro" id="IPR050471">
    <property type="entry name" value="AB_hydrolase"/>
</dbReference>
<evidence type="ECO:0000313" key="2">
    <source>
        <dbReference type="EMBL" id="KAK5107069.1"/>
    </source>
</evidence>
<dbReference type="InterPro" id="IPR000073">
    <property type="entry name" value="AB_hydrolase_1"/>
</dbReference>
<organism evidence="2 3">
    <name type="scientific">Meristemomyces frigidus</name>
    <dbReference type="NCBI Taxonomy" id="1508187"/>
    <lineage>
        <taxon>Eukaryota</taxon>
        <taxon>Fungi</taxon>
        <taxon>Dikarya</taxon>
        <taxon>Ascomycota</taxon>
        <taxon>Pezizomycotina</taxon>
        <taxon>Dothideomycetes</taxon>
        <taxon>Dothideomycetidae</taxon>
        <taxon>Mycosphaerellales</taxon>
        <taxon>Teratosphaeriaceae</taxon>
        <taxon>Meristemomyces</taxon>
    </lineage>
</organism>
<dbReference type="InterPro" id="IPR029058">
    <property type="entry name" value="AB_hydrolase_fold"/>
</dbReference>
<dbReference type="Proteomes" id="UP001310890">
    <property type="component" value="Unassembled WGS sequence"/>
</dbReference>
<accession>A0AAN7TJI1</accession>
<evidence type="ECO:0000259" key="1">
    <source>
        <dbReference type="Pfam" id="PF00561"/>
    </source>
</evidence>